<dbReference type="SUPFAM" id="SSF56925">
    <property type="entry name" value="OMPA-like"/>
    <property type="match status" value="1"/>
</dbReference>
<evidence type="ECO:0000313" key="2">
    <source>
        <dbReference type="EMBL" id="BAI79710.1"/>
    </source>
</evidence>
<reference evidence="2 3" key="1">
    <citation type="journal article" date="2010" name="DNA Res.">
        <title>Bacterial lifestyle in a deep-sea hydrothermal vent chimney revealed by the genome sequence of the thermophilic bacterium Deferribacter desulfuricans SSM1.</title>
        <authorList>
            <person name="Takaki Y."/>
            <person name="Shimamura S."/>
            <person name="Nakagawa S."/>
            <person name="Fukuhara Y."/>
            <person name="Horikawa H."/>
            <person name="Ankai A."/>
            <person name="Harada T."/>
            <person name="Hosoyama A."/>
            <person name="Oguchi A."/>
            <person name="Fukui S."/>
            <person name="Fujita N."/>
            <person name="Takami H."/>
            <person name="Takai K."/>
        </authorList>
    </citation>
    <scope>NUCLEOTIDE SEQUENCE [LARGE SCALE GENOMIC DNA]</scope>
    <source>
        <strain evidence="3">DSM 14783 / JCM 11476 / NBRC 101012 / SSM1</strain>
    </source>
</reference>
<keyword evidence="1" id="KW-0732">Signal</keyword>
<organism evidence="2 3">
    <name type="scientific">Deferribacter desulfuricans (strain DSM 14783 / JCM 11476 / NBRC 101012 / SSM1)</name>
    <dbReference type="NCBI Taxonomy" id="639282"/>
    <lineage>
        <taxon>Bacteria</taxon>
        <taxon>Pseudomonadati</taxon>
        <taxon>Deferribacterota</taxon>
        <taxon>Deferribacteres</taxon>
        <taxon>Deferribacterales</taxon>
        <taxon>Deferribacteraceae</taxon>
        <taxon>Deferribacter</taxon>
    </lineage>
</organism>
<dbReference type="STRING" id="639282.DEFDS_0199"/>
<proteinExistence type="predicted"/>
<sequence length="240" mass="26844">MKKFFVFMFLALFVISSYAKDLEFTIPIDQDDFKDLSKELGVALQFNPMSPAEPLGITGFDVAAELVLTDIDDGKKYWKAIFSDKDPYSYIPVPRIHVQKGLPFGIDVGGMYTYVPNTNIRLWGLELKYAILKGNMAMPAIAIRGAFSKLEGVDELDVNTQSLDLMISKGFLMLTPYAGITALRVNTKEHSDLVDLDDEHNTIYRGFVGLQFSPFPLFVINAEASMGTVNQYGIKIGLRF</sequence>
<dbReference type="RefSeq" id="WP_013006958.1">
    <property type="nucleotide sequence ID" value="NC_013939.1"/>
</dbReference>
<dbReference type="Proteomes" id="UP000001520">
    <property type="component" value="Chromosome"/>
</dbReference>
<dbReference type="eggNOG" id="ENOG5031194">
    <property type="taxonomic scope" value="Bacteria"/>
</dbReference>
<keyword evidence="3" id="KW-1185">Reference proteome</keyword>
<gene>
    <name evidence="2" type="ordered locus">DEFDS_0199</name>
</gene>
<feature type="chain" id="PRO_5003048048" description="Outer membrane protein beta-barrel domain-containing protein" evidence="1">
    <location>
        <begin position="20"/>
        <end position="240"/>
    </location>
</feature>
<evidence type="ECO:0008006" key="4">
    <source>
        <dbReference type="Google" id="ProtNLM"/>
    </source>
</evidence>
<dbReference type="AlphaFoldDB" id="D3PAT7"/>
<dbReference type="EMBL" id="AP011529">
    <property type="protein sequence ID" value="BAI79710.1"/>
    <property type="molecule type" value="Genomic_DNA"/>
</dbReference>
<feature type="signal peptide" evidence="1">
    <location>
        <begin position="1"/>
        <end position="19"/>
    </location>
</feature>
<dbReference type="HOGENOM" id="CLU_1114561_0_0_0"/>
<dbReference type="InterPro" id="IPR011250">
    <property type="entry name" value="OMP/PagP_B-barrel"/>
</dbReference>
<evidence type="ECO:0000256" key="1">
    <source>
        <dbReference type="SAM" id="SignalP"/>
    </source>
</evidence>
<name>D3PAT7_DEFDS</name>
<dbReference type="OrthoDB" id="5394858at2"/>
<protein>
    <recommendedName>
        <fullName evidence="4">Outer membrane protein beta-barrel domain-containing protein</fullName>
    </recommendedName>
</protein>
<evidence type="ECO:0000313" key="3">
    <source>
        <dbReference type="Proteomes" id="UP000001520"/>
    </source>
</evidence>
<dbReference type="KEGG" id="ddf:DEFDS_0199"/>
<accession>D3PAT7</accession>